<evidence type="ECO:0000313" key="4">
    <source>
        <dbReference type="Proteomes" id="UP000623509"/>
    </source>
</evidence>
<protein>
    <recommendedName>
        <fullName evidence="5">GGDEF domain-containing protein</fullName>
    </recommendedName>
</protein>
<dbReference type="AlphaFoldDB" id="A0A272ERZ8"/>
<keyword evidence="4" id="KW-1185">Reference proteome</keyword>
<reference evidence="1 4" key="1">
    <citation type="submission" date="2016-08" db="EMBL/GenBank/DDBJ databases">
        <title>Candidatus Dactylopiibacterium carminicum genome sequence.</title>
        <authorList>
            <person name="Ramirez-Puebla S.T."/>
            <person name="Ormeno-Orrillo E."/>
            <person name="Vera-Ponce De Leon A."/>
            <person name="Luis L."/>
            <person name="Sanchez-Flores A."/>
            <person name="Monica R."/>
            <person name="Martinez-Romero E."/>
        </authorList>
    </citation>
    <scope>NUCLEOTIDE SEQUENCE [LARGE SCALE GENOMIC DNA]</scope>
    <source>
        <strain evidence="1">END1</strain>
    </source>
</reference>
<evidence type="ECO:0000313" key="2">
    <source>
        <dbReference type="EMBL" id="PAS92862.1"/>
    </source>
</evidence>
<accession>A0A272ERZ8</accession>
<proteinExistence type="predicted"/>
<dbReference type="InterPro" id="IPR043128">
    <property type="entry name" value="Rev_trsase/Diguanyl_cyclase"/>
</dbReference>
<dbReference type="EMBL" id="MDUX01000032">
    <property type="protein sequence ID" value="KAF7598952.1"/>
    <property type="molecule type" value="Genomic_DNA"/>
</dbReference>
<dbReference type="Proteomes" id="UP000216107">
    <property type="component" value="Unassembled WGS sequence"/>
</dbReference>
<dbReference type="Gene3D" id="3.30.70.270">
    <property type="match status" value="1"/>
</dbReference>
<dbReference type="RefSeq" id="WP_095524825.1">
    <property type="nucleotide sequence ID" value="NZ_MDUX01000032.1"/>
</dbReference>
<dbReference type="Proteomes" id="UP000623509">
    <property type="component" value="Unassembled WGS sequence"/>
</dbReference>
<dbReference type="EMBL" id="NMRN01000028">
    <property type="protein sequence ID" value="PAS92862.1"/>
    <property type="molecule type" value="Genomic_DNA"/>
</dbReference>
<evidence type="ECO:0008006" key="5">
    <source>
        <dbReference type="Google" id="ProtNLM"/>
    </source>
</evidence>
<gene>
    <name evidence="1" type="ORF">BGI27_10435</name>
    <name evidence="2" type="ORF">CGU29_09960</name>
</gene>
<evidence type="ECO:0000313" key="3">
    <source>
        <dbReference type="Proteomes" id="UP000216107"/>
    </source>
</evidence>
<sequence length="64" mass="7014">MGSISDMVALITDMQIRAARYANPLTQLPGNVPISEHIERLLENGSGFVACYADLDAFKPYNDV</sequence>
<evidence type="ECO:0000313" key="1">
    <source>
        <dbReference type="EMBL" id="KAF7598952.1"/>
    </source>
</evidence>
<name>A0A272ERZ8_9RHOO</name>
<dbReference type="OrthoDB" id="9813903at2"/>
<reference evidence="2 3" key="2">
    <citation type="submission" date="2017-07" db="EMBL/GenBank/DDBJ databases">
        <title>Candidatus Dactylopiibacterium carminicum, a nitrogen-fixing symbiont of the cochineal insect Dactylopius coccus and Dactylopius opuntiae (Hemiptera: Coccoidea: Dactylopiidae).</title>
        <authorList>
            <person name="Vera A."/>
        </authorList>
    </citation>
    <scope>NUCLEOTIDE SEQUENCE [LARGE SCALE GENOMIC DNA]</scope>
    <source>
        <strain evidence="2 3">NFDCM</strain>
    </source>
</reference>
<organism evidence="2 3">
    <name type="scientific">Candidatus Dactylopiibacterium carminicum</name>
    <dbReference type="NCBI Taxonomy" id="857335"/>
    <lineage>
        <taxon>Bacteria</taxon>
        <taxon>Pseudomonadati</taxon>
        <taxon>Pseudomonadota</taxon>
        <taxon>Betaproteobacteria</taxon>
        <taxon>Rhodocyclales</taxon>
        <taxon>Rhodocyclaceae</taxon>
        <taxon>Candidatus Dactylopiibacterium</taxon>
    </lineage>
</organism>
<comment type="caution">
    <text evidence="2">The sequence shown here is derived from an EMBL/GenBank/DDBJ whole genome shotgun (WGS) entry which is preliminary data.</text>
</comment>